<dbReference type="RefSeq" id="WP_203681911.1">
    <property type="nucleotide sequence ID" value="NZ_BAAAUC010000026.1"/>
</dbReference>
<evidence type="ECO:0000313" key="2">
    <source>
        <dbReference type="Proteomes" id="UP000619479"/>
    </source>
</evidence>
<accession>A0A919IIR4</accession>
<organism evidence="1 2">
    <name type="scientific">Actinoplanes cyaneus</name>
    <dbReference type="NCBI Taxonomy" id="52696"/>
    <lineage>
        <taxon>Bacteria</taxon>
        <taxon>Bacillati</taxon>
        <taxon>Actinomycetota</taxon>
        <taxon>Actinomycetes</taxon>
        <taxon>Micromonosporales</taxon>
        <taxon>Micromonosporaceae</taxon>
        <taxon>Actinoplanes</taxon>
    </lineage>
</organism>
<gene>
    <name evidence="1" type="ORF">Acy02nite_20790</name>
</gene>
<protein>
    <submittedName>
        <fullName evidence="1">Uncharacterized protein</fullName>
    </submittedName>
</protein>
<keyword evidence="2" id="KW-1185">Reference proteome</keyword>
<evidence type="ECO:0000313" key="1">
    <source>
        <dbReference type="EMBL" id="GID64198.1"/>
    </source>
</evidence>
<proteinExistence type="predicted"/>
<sequence>MSTITFRADDDVDQALAELVSGDRDRSQVIRDAILAAWRARREEQIRAEAEAVAADADDVAEARAVLADMETLRAW</sequence>
<name>A0A919IIR4_9ACTN</name>
<reference evidence="1" key="1">
    <citation type="submission" date="2021-01" db="EMBL/GenBank/DDBJ databases">
        <title>Whole genome shotgun sequence of Actinoplanes cyaneus NBRC 14990.</title>
        <authorList>
            <person name="Komaki H."/>
            <person name="Tamura T."/>
        </authorList>
    </citation>
    <scope>NUCLEOTIDE SEQUENCE</scope>
    <source>
        <strain evidence="1">NBRC 14990</strain>
    </source>
</reference>
<dbReference type="EMBL" id="BOMH01000016">
    <property type="protein sequence ID" value="GID64198.1"/>
    <property type="molecule type" value="Genomic_DNA"/>
</dbReference>
<dbReference type="AlphaFoldDB" id="A0A919IIR4"/>
<comment type="caution">
    <text evidence="1">The sequence shown here is derived from an EMBL/GenBank/DDBJ whole genome shotgun (WGS) entry which is preliminary data.</text>
</comment>
<dbReference type="Proteomes" id="UP000619479">
    <property type="component" value="Unassembled WGS sequence"/>
</dbReference>